<dbReference type="STRING" id="1237149.C900_02452"/>
<proteinExistence type="predicted"/>
<dbReference type="Proteomes" id="UP000011135">
    <property type="component" value="Unassembled WGS sequence"/>
</dbReference>
<dbReference type="RefSeq" id="WP_009579860.1">
    <property type="nucleotide sequence ID" value="NZ_AMZN01000036.1"/>
</dbReference>
<sequence>MRHNRTTIARILLISYFLVAVGTAGAQSLLPSLFSNIGCKKLLLTEKSTTGPVFQVNNTLDEEHEMPELPFSDNLSFCGSLSVCIKPAFTFPPTSHFTGDRNYCSFKVSIYNPPFQNREPDPPRHTFC</sequence>
<name>L8JVK3_9BACT</name>
<evidence type="ECO:0000313" key="2">
    <source>
        <dbReference type="Proteomes" id="UP000011135"/>
    </source>
</evidence>
<evidence type="ECO:0000313" key="1">
    <source>
        <dbReference type="EMBL" id="ELR71644.1"/>
    </source>
</evidence>
<gene>
    <name evidence="1" type="ORF">C900_02452</name>
</gene>
<reference evidence="1 2" key="1">
    <citation type="submission" date="2012-12" db="EMBL/GenBank/DDBJ databases">
        <title>Genome assembly of Fulvivirga imtechensis AK7.</title>
        <authorList>
            <person name="Nupur N."/>
            <person name="Khatri I."/>
            <person name="Kumar R."/>
            <person name="Subramanian S."/>
            <person name="Pinnaka A."/>
        </authorList>
    </citation>
    <scope>NUCLEOTIDE SEQUENCE [LARGE SCALE GENOMIC DNA]</scope>
    <source>
        <strain evidence="1 2">AK7</strain>
    </source>
</reference>
<accession>L8JVK3</accession>
<comment type="caution">
    <text evidence="1">The sequence shown here is derived from an EMBL/GenBank/DDBJ whole genome shotgun (WGS) entry which is preliminary data.</text>
</comment>
<dbReference type="AlphaFoldDB" id="L8JVK3"/>
<organism evidence="1 2">
    <name type="scientific">Fulvivirga imtechensis AK7</name>
    <dbReference type="NCBI Taxonomy" id="1237149"/>
    <lineage>
        <taxon>Bacteria</taxon>
        <taxon>Pseudomonadati</taxon>
        <taxon>Bacteroidota</taxon>
        <taxon>Cytophagia</taxon>
        <taxon>Cytophagales</taxon>
        <taxon>Fulvivirgaceae</taxon>
        <taxon>Fulvivirga</taxon>
    </lineage>
</organism>
<keyword evidence="2" id="KW-1185">Reference proteome</keyword>
<dbReference type="EMBL" id="AMZN01000036">
    <property type="protein sequence ID" value="ELR71644.1"/>
    <property type="molecule type" value="Genomic_DNA"/>
</dbReference>
<protein>
    <submittedName>
        <fullName evidence="1">Uncharacterized protein</fullName>
    </submittedName>
</protein>